<evidence type="ECO:0000259" key="1">
    <source>
        <dbReference type="Pfam" id="PF11695"/>
    </source>
</evidence>
<evidence type="ECO:0000313" key="3">
    <source>
        <dbReference type="Proteomes" id="UP000295351"/>
    </source>
</evidence>
<reference evidence="2 3" key="1">
    <citation type="submission" date="2019-03" db="EMBL/GenBank/DDBJ databases">
        <title>Genomic Encyclopedia of Type Strains, Phase IV (KMG-IV): sequencing the most valuable type-strain genomes for metagenomic binning, comparative biology and taxonomic classification.</title>
        <authorList>
            <person name="Goeker M."/>
        </authorList>
    </citation>
    <scope>NUCLEOTIDE SEQUENCE [LARGE SCALE GENOMIC DNA]</scope>
    <source>
        <strain evidence="2 3">DSM 18401</strain>
    </source>
</reference>
<keyword evidence="3" id="KW-1185">Reference proteome</keyword>
<proteinExistence type="predicted"/>
<protein>
    <submittedName>
        <fullName evidence="2">Uncharacterized protein DUF3291</fullName>
    </submittedName>
</protein>
<organism evidence="2 3">
    <name type="scientific">Shinella granuli</name>
    <dbReference type="NCBI Taxonomy" id="323621"/>
    <lineage>
        <taxon>Bacteria</taxon>
        <taxon>Pseudomonadati</taxon>
        <taxon>Pseudomonadota</taxon>
        <taxon>Alphaproteobacteria</taxon>
        <taxon>Hyphomicrobiales</taxon>
        <taxon>Rhizobiaceae</taxon>
        <taxon>Shinella</taxon>
    </lineage>
</organism>
<dbReference type="InterPro" id="IPR021708">
    <property type="entry name" value="DUF3291"/>
</dbReference>
<name>A0A4R2CWQ0_SHIGR</name>
<dbReference type="Proteomes" id="UP000295351">
    <property type="component" value="Unassembled WGS sequence"/>
</dbReference>
<sequence>MRGHHLAIYNFGLHVDDYESPRVEGFRLREPLNFEAANRAEGFIGRSGYEGEPGPESWGEKAYPRFIAGSGFADAPSSLSLWSGLEALMAFTYNGVHADALKHARNWNQRQAWPALVLWWVAEGTRPLWADGAERLEHLADHGPSPRAFTFKTAFCPDGNTVDIDRESVKTIAARNATGQQDLLAVAKTLKA</sequence>
<comment type="caution">
    <text evidence="2">The sequence shown here is derived from an EMBL/GenBank/DDBJ whole genome shotgun (WGS) entry which is preliminary data.</text>
</comment>
<dbReference type="AlphaFoldDB" id="A0A4R2CWQ0"/>
<evidence type="ECO:0000313" key="2">
    <source>
        <dbReference type="EMBL" id="TCN45375.1"/>
    </source>
</evidence>
<gene>
    <name evidence="2" type="ORF">EV665_107210</name>
</gene>
<dbReference type="EMBL" id="SLVX01000007">
    <property type="protein sequence ID" value="TCN45375.1"/>
    <property type="molecule type" value="Genomic_DNA"/>
</dbReference>
<feature type="domain" description="DUF3291" evidence="1">
    <location>
        <begin position="6"/>
        <end position="153"/>
    </location>
</feature>
<dbReference type="Pfam" id="PF11695">
    <property type="entry name" value="DUF3291"/>
    <property type="match status" value="1"/>
</dbReference>
<dbReference type="RefSeq" id="WP_133034562.1">
    <property type="nucleotide sequence ID" value="NZ_BAABEI010000012.1"/>
</dbReference>
<accession>A0A4R2CWQ0</accession>